<gene>
    <name evidence="2" type="ORF">NDU88_006906</name>
</gene>
<dbReference type="InterPro" id="IPR036813">
    <property type="entry name" value="Tachylectin2_sf"/>
</dbReference>
<dbReference type="SUPFAM" id="SSF56973">
    <property type="entry name" value="Aerolisin/ETX pore-forming domain"/>
    <property type="match status" value="1"/>
</dbReference>
<protein>
    <recommendedName>
        <fullName evidence="1">Tachylectin 2 domain-containing protein</fullName>
    </recommendedName>
</protein>
<dbReference type="Gene3D" id="2.170.15.10">
    <property type="entry name" value="Proaerolysin, chain A, domain 3"/>
    <property type="match status" value="1"/>
</dbReference>
<dbReference type="PANTHER" id="PTHR39244">
    <property type="entry name" value="NATTERIN-4"/>
    <property type="match status" value="1"/>
</dbReference>
<dbReference type="InterPro" id="IPR053237">
    <property type="entry name" value="Natterin_C"/>
</dbReference>
<dbReference type="Pfam" id="PF14517">
    <property type="entry name" value="Tachylectin"/>
    <property type="match status" value="1"/>
</dbReference>
<dbReference type="EMBL" id="JANPWB010000002">
    <property type="protein sequence ID" value="KAJ1211548.1"/>
    <property type="molecule type" value="Genomic_DNA"/>
</dbReference>
<comment type="caution">
    <text evidence="2">The sequence shown here is derived from an EMBL/GenBank/DDBJ whole genome shotgun (WGS) entry which is preliminary data.</text>
</comment>
<organism evidence="2 3">
    <name type="scientific">Pleurodeles waltl</name>
    <name type="common">Iberian ribbed newt</name>
    <dbReference type="NCBI Taxonomy" id="8319"/>
    <lineage>
        <taxon>Eukaryota</taxon>
        <taxon>Metazoa</taxon>
        <taxon>Chordata</taxon>
        <taxon>Craniata</taxon>
        <taxon>Vertebrata</taxon>
        <taxon>Euteleostomi</taxon>
        <taxon>Amphibia</taxon>
        <taxon>Batrachia</taxon>
        <taxon>Caudata</taxon>
        <taxon>Salamandroidea</taxon>
        <taxon>Salamandridae</taxon>
        <taxon>Pleurodelinae</taxon>
        <taxon>Pleurodeles</taxon>
    </lineage>
</organism>
<evidence type="ECO:0000313" key="3">
    <source>
        <dbReference type="Proteomes" id="UP001066276"/>
    </source>
</evidence>
<accession>A0AAV7WBX7</accession>
<keyword evidence="3" id="KW-1185">Reference proteome</keyword>
<dbReference type="PANTHER" id="PTHR39244:SF5">
    <property type="entry name" value="NATTERIN-3-LIKE"/>
    <property type="match status" value="1"/>
</dbReference>
<dbReference type="Proteomes" id="UP001066276">
    <property type="component" value="Chromosome 1_2"/>
</dbReference>
<reference evidence="2" key="1">
    <citation type="journal article" date="2022" name="bioRxiv">
        <title>Sequencing and chromosome-scale assembly of the giantPleurodeles waltlgenome.</title>
        <authorList>
            <person name="Brown T."/>
            <person name="Elewa A."/>
            <person name="Iarovenko S."/>
            <person name="Subramanian E."/>
            <person name="Araus A.J."/>
            <person name="Petzold A."/>
            <person name="Susuki M."/>
            <person name="Suzuki K.-i.T."/>
            <person name="Hayashi T."/>
            <person name="Toyoda A."/>
            <person name="Oliveira C."/>
            <person name="Osipova E."/>
            <person name="Leigh N.D."/>
            <person name="Simon A."/>
            <person name="Yun M.H."/>
        </authorList>
    </citation>
    <scope>NUCLEOTIDE SEQUENCE</scope>
    <source>
        <strain evidence="2">20211129_DDA</strain>
        <tissue evidence="2">Liver</tissue>
    </source>
</reference>
<dbReference type="InterPro" id="IPR023294">
    <property type="entry name" value="Tachylectin2"/>
</dbReference>
<dbReference type="Gene3D" id="2.115.10.10">
    <property type="entry name" value="Tachylectin 2"/>
    <property type="match status" value="1"/>
</dbReference>
<dbReference type="AlphaFoldDB" id="A0AAV7WBX7"/>
<sequence length="455" mass="50938">MSKQGKASAEVFLPWVYRSVIPVGGTPASANGKSTSAAESQRISTNEETVLFCIDKNNNCKIGLPPAAEGDNYHRRAMELGKLENVSHVFFNPGGEMFVVRGHELYKGPTPSARWNDWFQLAKCVGSGIWDQFKFLFFSPGGILYAVTKPGVFYKGPEPSNKHISWLHKQATVIGGGDWQYFDALIFDPEGIMYGVWFDLLRKNPPVTNILGEWAVTSVIVGKGWRNYSYFMGFSYDGDLWCVSNNNGIMYSAPPPTQPDYPWIDRAQRMGSDYRTYKHMKFTQDKTIQKVLTLDFLLDDGKILETQPEVVALQEYNNKGSTSPLKCTFEINKTCVAETQFTHEHGFTFGLDAETTFKAKIPFVGEAGTSISATTSTSHTWNFATVNRIETHYKTSSTFDLLPGKAVQQKAVVHRATIDVPYMAEIITVFGYKTIVTGIWKGASYFNLKVLQVDI</sequence>
<proteinExistence type="predicted"/>
<feature type="domain" description="Tachylectin 2" evidence="1">
    <location>
        <begin position="54"/>
        <end position="278"/>
    </location>
</feature>
<name>A0AAV7WBX7_PLEWA</name>
<evidence type="ECO:0000313" key="2">
    <source>
        <dbReference type="EMBL" id="KAJ1211548.1"/>
    </source>
</evidence>
<dbReference type="SUPFAM" id="SSF50934">
    <property type="entry name" value="Tachylectin-2"/>
    <property type="match status" value="1"/>
</dbReference>
<evidence type="ECO:0000259" key="1">
    <source>
        <dbReference type="Pfam" id="PF14517"/>
    </source>
</evidence>